<evidence type="ECO:0000313" key="4">
    <source>
        <dbReference type="Proteomes" id="UP000000263"/>
    </source>
</evidence>
<dbReference type="Pfam" id="PF13517">
    <property type="entry name" value="FG-GAP_3"/>
    <property type="match status" value="3"/>
</dbReference>
<dbReference type="EMBL" id="CP000804">
    <property type="protein sequence ID" value="ABU58824.1"/>
    <property type="molecule type" value="Genomic_DNA"/>
</dbReference>
<dbReference type="PANTHER" id="PTHR44103:SF1">
    <property type="entry name" value="PROPROTEIN CONVERTASE P"/>
    <property type="match status" value="1"/>
</dbReference>
<reference evidence="3 4" key="1">
    <citation type="submission" date="2007-08" db="EMBL/GenBank/DDBJ databases">
        <title>Complete sequence of Roseiflexus castenholzii DSM 13941.</title>
        <authorList>
            <consortium name="US DOE Joint Genome Institute"/>
            <person name="Copeland A."/>
            <person name="Lucas S."/>
            <person name="Lapidus A."/>
            <person name="Barry K."/>
            <person name="Glavina del Rio T."/>
            <person name="Dalin E."/>
            <person name="Tice H."/>
            <person name="Pitluck S."/>
            <person name="Thompson L.S."/>
            <person name="Brettin T."/>
            <person name="Bruce D."/>
            <person name="Detter J.C."/>
            <person name="Han C."/>
            <person name="Tapia R."/>
            <person name="Schmutz J."/>
            <person name="Larimer F."/>
            <person name="Land M."/>
            <person name="Hauser L."/>
            <person name="Kyrpides N."/>
            <person name="Mikhailova N."/>
            <person name="Bryant D.A."/>
            <person name="Hanada S."/>
            <person name="Tsukatani Y."/>
            <person name="Richardson P."/>
        </authorList>
    </citation>
    <scope>NUCLEOTIDE SEQUENCE [LARGE SCALE GENOMIC DNA]</scope>
    <source>
        <strain evidence="4">DSM 13941 / HLO8</strain>
    </source>
</reference>
<protein>
    <submittedName>
        <fullName evidence="3">FG-GAP repeat protein</fullName>
    </submittedName>
</protein>
<dbReference type="Gene3D" id="2.130.10.130">
    <property type="entry name" value="Integrin alpha, N-terminal"/>
    <property type="match status" value="3"/>
</dbReference>
<dbReference type="InterPro" id="IPR028994">
    <property type="entry name" value="Integrin_alpha_N"/>
</dbReference>
<proteinExistence type="predicted"/>
<feature type="signal peptide" evidence="2">
    <location>
        <begin position="1"/>
        <end position="29"/>
    </location>
</feature>
<organism evidence="3 4">
    <name type="scientific">Roseiflexus castenholzii (strain DSM 13941 / HLO8)</name>
    <dbReference type="NCBI Taxonomy" id="383372"/>
    <lineage>
        <taxon>Bacteria</taxon>
        <taxon>Bacillati</taxon>
        <taxon>Chloroflexota</taxon>
        <taxon>Chloroflexia</taxon>
        <taxon>Chloroflexales</taxon>
        <taxon>Roseiflexineae</taxon>
        <taxon>Roseiflexaceae</taxon>
        <taxon>Roseiflexus</taxon>
    </lineage>
</organism>
<feature type="chain" id="PRO_5002714111" evidence="2">
    <location>
        <begin position="30"/>
        <end position="797"/>
    </location>
</feature>
<dbReference type="PROSITE" id="PS51257">
    <property type="entry name" value="PROKAR_LIPOPROTEIN"/>
    <property type="match status" value="1"/>
</dbReference>
<dbReference type="PANTHER" id="PTHR44103">
    <property type="entry name" value="PROPROTEIN CONVERTASE P"/>
    <property type="match status" value="1"/>
</dbReference>
<dbReference type="SUPFAM" id="SSF69318">
    <property type="entry name" value="Integrin alpha N-terminal domain"/>
    <property type="match status" value="3"/>
</dbReference>
<sequence>MIKAKEESLRSLTNVLLLLALLGSCTAPAATNRLLSSASSLPLAQWNYLADAAAPPMDGPLEQTMMVSFDIDRDGRDDIVVGGRGRAPALVWLRYTNAGWQRFVIEPDRLSIEAGGAFADIDGDGDLDIVAGEDYSGNRVFWWENPYPNDHPPEGWTRHLIKSGGQNRHHDQVFGDFNGDGRLELAFWNQGNRNQPSILYMAAIPPDPRAASLWTPTPIFTSTLYAEGLTAADIDGNGITDLIGGGHWFRFENGRYVAEAIDAGNRGIRVVAGQIIPGGRLEVVTSTSHGKGTIDLYHWTGAAWERQILVDRMEDAHSLALADLNHDGHLDLFCGEMRLDGGNADSRMILLYGNGLGVFELMEGPAGIDHHESRLGDIDGDGDLDILGKPYNFETPRLHIWLNETNNPTKRNLSRWRRHVIDAARPERAIFVLHGDLDGDGLPDVVSGAWWYRNPGRSDGEWVRAPIGEPLRNAAILADFDNDGDLDIFGTQGRGSERNGRFAWARNDGGTFTVLTNLFASAGDFLQGAVGGRFTPDGPFEIALSWHEAGRGIQQLSVPDDPAVATWNLRTISSLSQDEELSAGDIDRDGDLDLLKGTRWLRNDNDNWTSLTISDRSGAPDRNRLADMNRDGRLDAVVGFEAIGVAGKLAWYEQGEDPAAHWVEHVITVDVIGPMSLDVGDLDGDGDLDLVVGEHDPSRPERARLLIFENDDGRGARWRRWTVYTGDEHHDGAQLVDIDNDGDLDIISIGWSHNRVILYENLAAPLPAPPPSPPPSPEPPVLPDQYRKYLPTIMIHP</sequence>
<accession>A7NMQ3</accession>
<dbReference type="KEGG" id="rca:Rcas_2753"/>
<evidence type="ECO:0000256" key="2">
    <source>
        <dbReference type="SAM" id="SignalP"/>
    </source>
</evidence>
<dbReference type="Proteomes" id="UP000000263">
    <property type="component" value="Chromosome"/>
</dbReference>
<dbReference type="InterPro" id="IPR013517">
    <property type="entry name" value="FG-GAP"/>
</dbReference>
<gene>
    <name evidence="3" type="ordered locus">Rcas_2753</name>
</gene>
<dbReference type="eggNOG" id="COG3291">
    <property type="taxonomic scope" value="Bacteria"/>
</dbReference>
<dbReference type="eggNOG" id="COG1082">
    <property type="taxonomic scope" value="Bacteria"/>
</dbReference>
<keyword evidence="1 2" id="KW-0732">Signal</keyword>
<keyword evidence="4" id="KW-1185">Reference proteome</keyword>
<name>A7NMQ3_ROSCS</name>
<dbReference type="HOGENOM" id="CLU_356734_0_0_0"/>
<dbReference type="AlphaFoldDB" id="A7NMQ3"/>
<evidence type="ECO:0000256" key="1">
    <source>
        <dbReference type="ARBA" id="ARBA00022729"/>
    </source>
</evidence>
<dbReference type="STRING" id="383372.Rcas_2753"/>
<evidence type="ECO:0000313" key="3">
    <source>
        <dbReference type="EMBL" id="ABU58824.1"/>
    </source>
</evidence>